<feature type="transmembrane region" description="Helical" evidence="1">
    <location>
        <begin position="40"/>
        <end position="62"/>
    </location>
</feature>
<dbReference type="EMBL" id="MLJW01002534">
    <property type="protein sequence ID" value="OIQ74362.1"/>
    <property type="molecule type" value="Genomic_DNA"/>
</dbReference>
<evidence type="ECO:0000256" key="1">
    <source>
        <dbReference type="SAM" id="Phobius"/>
    </source>
</evidence>
<evidence type="ECO:0000313" key="2">
    <source>
        <dbReference type="EMBL" id="OIQ74362.1"/>
    </source>
</evidence>
<sequence>MRLGQRDRAVEPVQGIAHREQRLRVFSGEDQIAQRPRPDVGAFVVLGELGVAFVRCAFAAAFQGFSHRLMQQPAPGAADVCIDHLAKLVVAEVVDAAIGFLAQQMALDERLHRVEQLRLGFVSHVEQGVEVEAPAEDRGGFEHRPDCFGHMRESHAHGST</sequence>
<comment type="caution">
    <text evidence="2">The sequence shown here is derived from an EMBL/GenBank/DDBJ whole genome shotgun (WGS) entry which is preliminary data.</text>
</comment>
<keyword evidence="1" id="KW-0812">Transmembrane</keyword>
<organism evidence="2">
    <name type="scientific">mine drainage metagenome</name>
    <dbReference type="NCBI Taxonomy" id="410659"/>
    <lineage>
        <taxon>unclassified sequences</taxon>
        <taxon>metagenomes</taxon>
        <taxon>ecological metagenomes</taxon>
    </lineage>
</organism>
<name>A0A1J5PTA3_9ZZZZ</name>
<proteinExistence type="predicted"/>
<gene>
    <name evidence="2" type="ORF">GALL_439860</name>
</gene>
<reference evidence="2" key="1">
    <citation type="submission" date="2016-10" db="EMBL/GenBank/DDBJ databases">
        <title>Sequence of Gallionella enrichment culture.</title>
        <authorList>
            <person name="Poehlein A."/>
            <person name="Muehling M."/>
            <person name="Daniel R."/>
        </authorList>
    </citation>
    <scope>NUCLEOTIDE SEQUENCE</scope>
</reference>
<protein>
    <submittedName>
        <fullName evidence="2">Uncharacterized protein</fullName>
    </submittedName>
</protein>
<accession>A0A1J5PTA3</accession>
<dbReference type="AlphaFoldDB" id="A0A1J5PTA3"/>
<keyword evidence="1" id="KW-0472">Membrane</keyword>
<keyword evidence="1" id="KW-1133">Transmembrane helix</keyword>